<dbReference type="AlphaFoldDB" id="A0AA38SJZ9"/>
<evidence type="ECO:0000313" key="3">
    <source>
        <dbReference type="Proteomes" id="UP001172457"/>
    </source>
</evidence>
<keyword evidence="1" id="KW-0472">Membrane</keyword>
<feature type="transmembrane region" description="Helical" evidence="1">
    <location>
        <begin position="9"/>
        <end position="28"/>
    </location>
</feature>
<keyword evidence="1" id="KW-1133">Transmembrane helix</keyword>
<protein>
    <submittedName>
        <fullName evidence="2">Uncharacterized protein</fullName>
    </submittedName>
</protein>
<comment type="caution">
    <text evidence="2">The sequence shown here is derived from an EMBL/GenBank/DDBJ whole genome shotgun (WGS) entry which is preliminary data.</text>
</comment>
<keyword evidence="1" id="KW-0812">Transmembrane</keyword>
<proteinExistence type="predicted"/>
<dbReference type="EMBL" id="JARYMX010000008">
    <property type="protein sequence ID" value="KAJ9537776.1"/>
    <property type="molecule type" value="Genomic_DNA"/>
</dbReference>
<evidence type="ECO:0000256" key="1">
    <source>
        <dbReference type="SAM" id="Phobius"/>
    </source>
</evidence>
<reference evidence="2" key="1">
    <citation type="submission" date="2023-03" db="EMBL/GenBank/DDBJ databases">
        <title>Chromosome-scale reference genome and RAD-based genetic map of yellow starthistle (Centaurea solstitialis) reveal putative structural variation and QTLs associated with invader traits.</title>
        <authorList>
            <person name="Reatini B."/>
            <person name="Cang F.A."/>
            <person name="Jiang Q."/>
            <person name="Mckibben M.T.W."/>
            <person name="Barker M.S."/>
            <person name="Rieseberg L.H."/>
            <person name="Dlugosch K.M."/>
        </authorList>
    </citation>
    <scope>NUCLEOTIDE SEQUENCE</scope>
    <source>
        <strain evidence="2">CAN-66</strain>
        <tissue evidence="2">Leaf</tissue>
    </source>
</reference>
<feature type="transmembrane region" description="Helical" evidence="1">
    <location>
        <begin position="59"/>
        <end position="80"/>
    </location>
</feature>
<keyword evidence="3" id="KW-1185">Reference proteome</keyword>
<name>A0AA38SJZ9_9ASTR</name>
<accession>A0AA38SJZ9</accession>
<sequence length="93" mass="10196">MGENGEQTWVKIIVIVATFLSATLGFAAEATNLQLADVKIATDRRCTYPDHPKSPTQELGIAAIIALLVSRVYCSTRYHISSPMSRLSLISSW</sequence>
<evidence type="ECO:0000313" key="2">
    <source>
        <dbReference type="EMBL" id="KAJ9537776.1"/>
    </source>
</evidence>
<gene>
    <name evidence="2" type="ORF">OSB04_030509</name>
</gene>
<dbReference type="Proteomes" id="UP001172457">
    <property type="component" value="Chromosome 8"/>
</dbReference>
<organism evidence="2 3">
    <name type="scientific">Centaurea solstitialis</name>
    <name type="common">yellow star-thistle</name>
    <dbReference type="NCBI Taxonomy" id="347529"/>
    <lineage>
        <taxon>Eukaryota</taxon>
        <taxon>Viridiplantae</taxon>
        <taxon>Streptophyta</taxon>
        <taxon>Embryophyta</taxon>
        <taxon>Tracheophyta</taxon>
        <taxon>Spermatophyta</taxon>
        <taxon>Magnoliopsida</taxon>
        <taxon>eudicotyledons</taxon>
        <taxon>Gunneridae</taxon>
        <taxon>Pentapetalae</taxon>
        <taxon>asterids</taxon>
        <taxon>campanulids</taxon>
        <taxon>Asterales</taxon>
        <taxon>Asteraceae</taxon>
        <taxon>Carduoideae</taxon>
        <taxon>Cardueae</taxon>
        <taxon>Centaureinae</taxon>
        <taxon>Centaurea</taxon>
    </lineage>
</organism>